<keyword evidence="1" id="KW-0723">Serine/threonine-protein kinase</keyword>
<evidence type="ECO:0000313" key="5">
    <source>
        <dbReference type="Proteomes" id="UP001241758"/>
    </source>
</evidence>
<evidence type="ECO:0000259" key="3">
    <source>
        <dbReference type="Pfam" id="PF13581"/>
    </source>
</evidence>
<dbReference type="PANTHER" id="PTHR35526:SF3">
    <property type="entry name" value="ANTI-SIGMA-F FACTOR RSBW"/>
    <property type="match status" value="1"/>
</dbReference>
<evidence type="ECO:0000256" key="2">
    <source>
        <dbReference type="SAM" id="MobiDB-lite"/>
    </source>
</evidence>
<feature type="region of interest" description="Disordered" evidence="2">
    <location>
        <begin position="141"/>
        <end position="162"/>
    </location>
</feature>
<gene>
    <name evidence="4" type="ORF">QLQ12_31030</name>
</gene>
<dbReference type="CDD" id="cd16936">
    <property type="entry name" value="HATPase_RsbW-like"/>
    <property type="match status" value="1"/>
</dbReference>
<keyword evidence="4" id="KW-0547">Nucleotide-binding</keyword>
<keyword evidence="4" id="KW-0067">ATP-binding</keyword>
<reference evidence="4 5" key="1">
    <citation type="submission" date="2023-05" db="EMBL/GenBank/DDBJ databases">
        <title>Actinoplanes sp. NEAU-A12 genome sequencing.</title>
        <authorList>
            <person name="Wang Z.-S."/>
        </authorList>
    </citation>
    <scope>NUCLEOTIDE SEQUENCE [LARGE SCALE GENOMIC DNA]</scope>
    <source>
        <strain evidence="4 5">NEAU-A12</strain>
    </source>
</reference>
<dbReference type="GO" id="GO:0005524">
    <property type="term" value="F:ATP binding"/>
    <property type="evidence" value="ECO:0007669"/>
    <property type="project" value="UniProtKB-KW"/>
</dbReference>
<keyword evidence="5" id="KW-1185">Reference proteome</keyword>
<organism evidence="4 5">
    <name type="scientific">Actinoplanes sandaracinus</name>
    <dbReference type="NCBI Taxonomy" id="3045177"/>
    <lineage>
        <taxon>Bacteria</taxon>
        <taxon>Bacillati</taxon>
        <taxon>Actinomycetota</taxon>
        <taxon>Actinomycetes</taxon>
        <taxon>Micromonosporales</taxon>
        <taxon>Micromonosporaceae</taxon>
        <taxon>Actinoplanes</taxon>
    </lineage>
</organism>
<dbReference type="SUPFAM" id="SSF55874">
    <property type="entry name" value="ATPase domain of HSP90 chaperone/DNA topoisomerase II/histidine kinase"/>
    <property type="match status" value="1"/>
</dbReference>
<comment type="caution">
    <text evidence="4">The sequence shown here is derived from an EMBL/GenBank/DDBJ whole genome shotgun (WGS) entry which is preliminary data.</text>
</comment>
<sequence>MSHLRSQAPPARACLLLSWELTNDQDLRRIRAELHHFFTARELDEPARNDDIAQRIGLVATELGGNALRHGMPPIVVRLLRDEDGYILDVSDHDPHHAPESAELPQQFRAGGRGLHIVRSLTRQLCWYATEDVKHVWASFPAPHERPRSTPRWGAADVVPPC</sequence>
<dbReference type="PANTHER" id="PTHR35526">
    <property type="entry name" value="ANTI-SIGMA-F FACTOR RSBW-RELATED"/>
    <property type="match status" value="1"/>
</dbReference>
<keyword evidence="1" id="KW-0418">Kinase</keyword>
<protein>
    <submittedName>
        <fullName evidence="4">ATP-binding protein</fullName>
    </submittedName>
</protein>
<dbReference type="Gene3D" id="3.30.565.10">
    <property type="entry name" value="Histidine kinase-like ATPase, C-terminal domain"/>
    <property type="match status" value="1"/>
</dbReference>
<proteinExistence type="predicted"/>
<feature type="domain" description="Histidine kinase/HSP90-like ATPase" evidence="3">
    <location>
        <begin position="26"/>
        <end position="138"/>
    </location>
</feature>
<accession>A0ABT6WTI8</accession>
<dbReference type="Proteomes" id="UP001241758">
    <property type="component" value="Unassembled WGS sequence"/>
</dbReference>
<dbReference type="Pfam" id="PF13581">
    <property type="entry name" value="HATPase_c_2"/>
    <property type="match status" value="1"/>
</dbReference>
<keyword evidence="1" id="KW-0808">Transferase</keyword>
<dbReference type="RefSeq" id="WP_282764064.1">
    <property type="nucleotide sequence ID" value="NZ_JASCTH010000023.1"/>
</dbReference>
<evidence type="ECO:0000256" key="1">
    <source>
        <dbReference type="ARBA" id="ARBA00022527"/>
    </source>
</evidence>
<evidence type="ECO:0000313" key="4">
    <source>
        <dbReference type="EMBL" id="MDI6103057.1"/>
    </source>
</evidence>
<dbReference type="EMBL" id="JASCTH010000023">
    <property type="protein sequence ID" value="MDI6103057.1"/>
    <property type="molecule type" value="Genomic_DNA"/>
</dbReference>
<dbReference type="InterPro" id="IPR050267">
    <property type="entry name" value="Anti-sigma-factor_SerPK"/>
</dbReference>
<dbReference type="InterPro" id="IPR036890">
    <property type="entry name" value="HATPase_C_sf"/>
</dbReference>
<dbReference type="InterPro" id="IPR003594">
    <property type="entry name" value="HATPase_dom"/>
</dbReference>
<name>A0ABT6WTI8_9ACTN</name>